<dbReference type="EMBL" id="JAPUUL010000137">
    <property type="protein sequence ID" value="KAJ8132382.1"/>
    <property type="molecule type" value="Genomic_DNA"/>
</dbReference>
<proteinExistence type="predicted"/>
<organism evidence="1 2">
    <name type="scientific">Lasiodiplodia mahajangana</name>
    <dbReference type="NCBI Taxonomy" id="1108764"/>
    <lineage>
        <taxon>Eukaryota</taxon>
        <taxon>Fungi</taxon>
        <taxon>Dikarya</taxon>
        <taxon>Ascomycota</taxon>
        <taxon>Pezizomycotina</taxon>
        <taxon>Dothideomycetes</taxon>
        <taxon>Dothideomycetes incertae sedis</taxon>
        <taxon>Botryosphaeriales</taxon>
        <taxon>Botryosphaeriaceae</taxon>
        <taxon>Lasiodiplodia</taxon>
    </lineage>
</organism>
<reference evidence="1" key="1">
    <citation type="submission" date="2022-12" db="EMBL/GenBank/DDBJ databases">
        <title>Genome Sequence of Lasiodiplodia mahajangana.</title>
        <authorList>
            <person name="Buettner E."/>
        </authorList>
    </citation>
    <scope>NUCLEOTIDE SEQUENCE</scope>
    <source>
        <strain evidence="1">VT137</strain>
    </source>
</reference>
<gene>
    <name evidence="1" type="ORF">O1611_g1242</name>
</gene>
<keyword evidence="2" id="KW-1185">Reference proteome</keyword>
<accession>A0ACC2JY24</accession>
<evidence type="ECO:0000313" key="1">
    <source>
        <dbReference type="EMBL" id="KAJ8132382.1"/>
    </source>
</evidence>
<dbReference type="Proteomes" id="UP001153332">
    <property type="component" value="Unassembled WGS sequence"/>
</dbReference>
<sequence>MFRVCGHSYIEYVAAYFTKLDLLTTNANATVIPETAFILWPFQPKQLQNTKLRCNGTGVKASATLWAHGTAGIADGYLGCIPASPVVDVFNTVPQNSPIFVGLALDFICPTFQLSDRSTNVGIQRILLFKNALGGLPNPAFFLFRNATQIIKPSFNETLYANAFAQIANPGGEAFKGPKLVPQGTNDALVVYDFVNCTAQDTYEVNPDDDLEFHIVNGVILCSSV</sequence>
<evidence type="ECO:0000313" key="2">
    <source>
        <dbReference type="Proteomes" id="UP001153332"/>
    </source>
</evidence>
<name>A0ACC2JY24_9PEZI</name>
<protein>
    <submittedName>
        <fullName evidence="1">Uncharacterized protein</fullName>
    </submittedName>
</protein>
<comment type="caution">
    <text evidence="1">The sequence shown here is derived from an EMBL/GenBank/DDBJ whole genome shotgun (WGS) entry which is preliminary data.</text>
</comment>